<evidence type="ECO:0000256" key="10">
    <source>
        <dbReference type="ARBA" id="ARBA00049339"/>
    </source>
</evidence>
<keyword evidence="16" id="KW-1185">Reference proteome</keyword>
<dbReference type="GO" id="GO:0006420">
    <property type="term" value="P:arginyl-tRNA aminoacylation"/>
    <property type="evidence" value="ECO:0007669"/>
    <property type="project" value="UniProtKB-UniRule"/>
</dbReference>
<dbReference type="PRINTS" id="PR01038">
    <property type="entry name" value="TRNASYNTHARG"/>
</dbReference>
<dbReference type="InterPro" id="IPR008909">
    <property type="entry name" value="DALR_anticod-bd"/>
</dbReference>
<dbReference type="InterPro" id="IPR001412">
    <property type="entry name" value="aa-tRNA-synth_I_CS"/>
</dbReference>
<evidence type="ECO:0000256" key="2">
    <source>
        <dbReference type="ARBA" id="ARBA00005594"/>
    </source>
</evidence>
<dbReference type="InterPro" id="IPR014729">
    <property type="entry name" value="Rossmann-like_a/b/a_fold"/>
</dbReference>
<dbReference type="SMART" id="SM01016">
    <property type="entry name" value="Arg_tRNA_synt_N"/>
    <property type="match status" value="1"/>
</dbReference>
<dbReference type="FunFam" id="1.10.730.10:FF:000008">
    <property type="entry name" value="Arginine--tRNA ligase"/>
    <property type="match status" value="1"/>
</dbReference>
<dbReference type="CDD" id="cd00671">
    <property type="entry name" value="ArgRS_core"/>
    <property type="match status" value="1"/>
</dbReference>
<dbReference type="InterPro" id="IPR009080">
    <property type="entry name" value="tRNAsynth_Ia_anticodon-bd"/>
</dbReference>
<feature type="domain" description="DALR anticodon binding" evidence="13">
    <location>
        <begin position="466"/>
        <end position="590"/>
    </location>
</feature>
<dbReference type="SUPFAM" id="SSF52374">
    <property type="entry name" value="Nucleotidylyl transferase"/>
    <property type="match status" value="1"/>
</dbReference>
<dbReference type="InterPro" id="IPR036695">
    <property type="entry name" value="Arg-tRNA-synth_N_sf"/>
</dbReference>
<reference evidence="15" key="2">
    <citation type="submission" date="2020-09" db="EMBL/GenBank/DDBJ databases">
        <authorList>
            <person name="Sun Q."/>
            <person name="Ohkuma M."/>
        </authorList>
    </citation>
    <scope>NUCLEOTIDE SEQUENCE</scope>
    <source>
        <strain evidence="15">JCM 4369</strain>
    </source>
</reference>
<evidence type="ECO:0000256" key="5">
    <source>
        <dbReference type="ARBA" id="ARBA00022598"/>
    </source>
</evidence>
<dbReference type="Proteomes" id="UP000618795">
    <property type="component" value="Unassembled WGS sequence"/>
</dbReference>
<keyword evidence="7 11" id="KW-0067">ATP-binding</keyword>
<keyword evidence="6 11" id="KW-0547">Nucleotide-binding</keyword>
<dbReference type="EC" id="6.1.1.19" evidence="11"/>
<dbReference type="Gene3D" id="3.40.50.620">
    <property type="entry name" value="HUPs"/>
    <property type="match status" value="1"/>
</dbReference>
<dbReference type="PANTHER" id="PTHR11956:SF5">
    <property type="entry name" value="ARGININE--TRNA LIGASE, CYTOPLASMIC"/>
    <property type="match status" value="1"/>
</dbReference>
<gene>
    <name evidence="11 15" type="primary">argS</name>
    <name evidence="15" type="ORF">GCM10010260_37510</name>
</gene>
<evidence type="ECO:0000256" key="8">
    <source>
        <dbReference type="ARBA" id="ARBA00022917"/>
    </source>
</evidence>
<evidence type="ECO:0000256" key="6">
    <source>
        <dbReference type="ARBA" id="ARBA00022741"/>
    </source>
</evidence>
<dbReference type="NCBIfam" id="TIGR00456">
    <property type="entry name" value="argS"/>
    <property type="match status" value="1"/>
</dbReference>
<protein>
    <recommendedName>
        <fullName evidence="11">Arginine--tRNA ligase</fullName>
        <ecNumber evidence="11">6.1.1.19</ecNumber>
    </recommendedName>
    <alternativeName>
        <fullName evidence="11">Arginyl-tRNA synthetase</fullName>
        <shortName evidence="11">ArgRS</shortName>
    </alternativeName>
</protein>
<dbReference type="SMART" id="SM00836">
    <property type="entry name" value="DALR_1"/>
    <property type="match status" value="1"/>
</dbReference>
<reference evidence="15" key="1">
    <citation type="journal article" date="2014" name="Int. J. Syst. Evol. Microbiol.">
        <title>Complete genome sequence of Corynebacterium casei LMG S-19264T (=DSM 44701T), isolated from a smear-ripened cheese.</title>
        <authorList>
            <consortium name="US DOE Joint Genome Institute (JGI-PGF)"/>
            <person name="Walter F."/>
            <person name="Albersmeier A."/>
            <person name="Kalinowski J."/>
            <person name="Ruckert C."/>
        </authorList>
    </citation>
    <scope>NUCLEOTIDE SEQUENCE</scope>
    <source>
        <strain evidence="15">JCM 4369</strain>
    </source>
</reference>
<evidence type="ECO:0000256" key="12">
    <source>
        <dbReference type="RuleBase" id="RU363038"/>
    </source>
</evidence>
<keyword evidence="5 11" id="KW-0436">Ligase</keyword>
<comment type="subunit">
    <text evidence="3 11">Monomer.</text>
</comment>
<evidence type="ECO:0000256" key="9">
    <source>
        <dbReference type="ARBA" id="ARBA00023146"/>
    </source>
</evidence>
<evidence type="ECO:0000259" key="13">
    <source>
        <dbReference type="SMART" id="SM00836"/>
    </source>
</evidence>
<proteinExistence type="inferred from homology"/>
<dbReference type="SUPFAM" id="SSF55190">
    <property type="entry name" value="Arginyl-tRNA synthetase (ArgRS), N-terminal 'additional' domain"/>
    <property type="match status" value="1"/>
</dbReference>
<comment type="caution">
    <text evidence="15">The sequence shown here is derived from an EMBL/GenBank/DDBJ whole genome shotgun (WGS) entry which is preliminary data.</text>
</comment>
<dbReference type="PANTHER" id="PTHR11956">
    <property type="entry name" value="ARGINYL-TRNA SYNTHETASE"/>
    <property type="match status" value="1"/>
</dbReference>
<sequence>MRTAQGAGDTGGERCDGVEALRKTDVTDGDGSASVGAVTPADLAAVISDGIHTAIQSGHISAQVPEEIRVERPRHRGHGDYSTNVALQLAKSAGLSARAVAETLAPLVSAAAGVAKAEVAGPGFLNITLEAAAIGALARDIVLAGDTYGRTDRLGGLRLNLEFVSANPTGPVHIGGARWAVVGDVLARLLEAAGAEVSREYYFNDAGGQIDRFVRSLLAAAHGAPVPEDGYSGGYIEDIAAAVLRRRPDALGLSGTEAFAVFREVGTELMFDEIKTSLAAFGTRFDTYFNEKDLHDRGDLDAAVSRLRDGGHVFEEDGALWLRTTDFGDDKDRVLVKSDGSWTYFTADCAYYLNKRSRGFERVVIMLGADHAGYVGRMRAMAACFGDDPDRHLEILIGQLVNLVKDGTPVRMSKRAGTVLTLDDLTEAVGVDAARYALARASVDSTIDLDIDLLTRQSNDNPVHYVQYAHTRLCAVLRKATEEGIGKGAREDFDPALLSHGREVDLLATLAEFPQVVATAATLREPHRVAHYLEALAGTYHRFYDACRILPRAGEVPDDRTRARLWLTDASRLVLRNGLRLLGVSAPERM</sequence>
<dbReference type="FunFam" id="3.40.50.620:FF:000062">
    <property type="entry name" value="Arginine--tRNA ligase"/>
    <property type="match status" value="1"/>
</dbReference>
<evidence type="ECO:0000256" key="11">
    <source>
        <dbReference type="HAMAP-Rule" id="MF_00123"/>
    </source>
</evidence>
<dbReference type="InterPro" id="IPR001278">
    <property type="entry name" value="Arg-tRNA-ligase"/>
</dbReference>
<keyword evidence="8 11" id="KW-0648">Protein biosynthesis</keyword>
<name>A0A918IBM5_9ACTN</name>
<evidence type="ECO:0000259" key="14">
    <source>
        <dbReference type="SMART" id="SM01016"/>
    </source>
</evidence>
<dbReference type="Pfam" id="PF03485">
    <property type="entry name" value="Arg_tRNA_synt_N"/>
    <property type="match status" value="1"/>
</dbReference>
<evidence type="ECO:0000256" key="4">
    <source>
        <dbReference type="ARBA" id="ARBA00022490"/>
    </source>
</evidence>
<evidence type="ECO:0000256" key="3">
    <source>
        <dbReference type="ARBA" id="ARBA00011245"/>
    </source>
</evidence>
<dbReference type="Pfam" id="PF05746">
    <property type="entry name" value="DALR_1"/>
    <property type="match status" value="1"/>
</dbReference>
<comment type="similarity">
    <text evidence="2 11 12">Belongs to the class-I aminoacyl-tRNA synthetase family.</text>
</comment>
<organism evidence="15 16">
    <name type="scientific">Streptomyces filipinensis</name>
    <dbReference type="NCBI Taxonomy" id="66887"/>
    <lineage>
        <taxon>Bacteria</taxon>
        <taxon>Bacillati</taxon>
        <taxon>Actinomycetota</taxon>
        <taxon>Actinomycetes</taxon>
        <taxon>Kitasatosporales</taxon>
        <taxon>Streptomycetaceae</taxon>
        <taxon>Streptomyces</taxon>
    </lineage>
</organism>
<dbReference type="InterPro" id="IPR035684">
    <property type="entry name" value="ArgRS_core"/>
</dbReference>
<dbReference type="EMBL" id="BMTD01000007">
    <property type="protein sequence ID" value="GGU97959.1"/>
    <property type="molecule type" value="Genomic_DNA"/>
</dbReference>
<dbReference type="GO" id="GO:0005524">
    <property type="term" value="F:ATP binding"/>
    <property type="evidence" value="ECO:0007669"/>
    <property type="project" value="UniProtKB-UniRule"/>
</dbReference>
<evidence type="ECO:0000313" key="16">
    <source>
        <dbReference type="Proteomes" id="UP000618795"/>
    </source>
</evidence>
<dbReference type="Gene3D" id="1.10.730.10">
    <property type="entry name" value="Isoleucyl-tRNA Synthetase, Domain 1"/>
    <property type="match status" value="1"/>
</dbReference>
<dbReference type="Pfam" id="PF00750">
    <property type="entry name" value="tRNA-synt_1d"/>
    <property type="match status" value="1"/>
</dbReference>
<dbReference type="SUPFAM" id="SSF47323">
    <property type="entry name" value="Anticodon-binding domain of a subclass of class I aminoacyl-tRNA synthetases"/>
    <property type="match status" value="1"/>
</dbReference>
<keyword evidence="4 11" id="KW-0963">Cytoplasm</keyword>
<accession>A0A918IBM5</accession>
<keyword evidence="9 11" id="KW-0030">Aminoacyl-tRNA synthetase</keyword>
<dbReference type="GO" id="GO:0005737">
    <property type="term" value="C:cytoplasm"/>
    <property type="evidence" value="ECO:0007669"/>
    <property type="project" value="UniProtKB-SubCell"/>
</dbReference>
<feature type="domain" description="Arginyl tRNA synthetase N-terminal" evidence="14">
    <location>
        <begin position="41"/>
        <end position="129"/>
    </location>
</feature>
<comment type="subcellular location">
    <subcellularLocation>
        <location evidence="1 11">Cytoplasm</location>
    </subcellularLocation>
</comment>
<feature type="short sequence motif" description="'HIGH' region" evidence="11">
    <location>
        <begin position="166"/>
        <end position="176"/>
    </location>
</feature>
<dbReference type="InterPro" id="IPR005148">
    <property type="entry name" value="Arg-tRNA-synth_N"/>
</dbReference>
<dbReference type="AlphaFoldDB" id="A0A918IBM5"/>
<dbReference type="PROSITE" id="PS00178">
    <property type="entry name" value="AA_TRNA_LIGASE_I"/>
    <property type="match status" value="1"/>
</dbReference>
<dbReference type="GO" id="GO:0004814">
    <property type="term" value="F:arginine-tRNA ligase activity"/>
    <property type="evidence" value="ECO:0007669"/>
    <property type="project" value="UniProtKB-UniRule"/>
</dbReference>
<evidence type="ECO:0000256" key="7">
    <source>
        <dbReference type="ARBA" id="ARBA00022840"/>
    </source>
</evidence>
<evidence type="ECO:0000256" key="1">
    <source>
        <dbReference type="ARBA" id="ARBA00004496"/>
    </source>
</evidence>
<evidence type="ECO:0000313" key="15">
    <source>
        <dbReference type="EMBL" id="GGU97959.1"/>
    </source>
</evidence>
<comment type="catalytic activity">
    <reaction evidence="10 11">
        <text>tRNA(Arg) + L-arginine + ATP = L-arginyl-tRNA(Arg) + AMP + diphosphate</text>
        <dbReference type="Rhea" id="RHEA:20301"/>
        <dbReference type="Rhea" id="RHEA-COMP:9658"/>
        <dbReference type="Rhea" id="RHEA-COMP:9673"/>
        <dbReference type="ChEBI" id="CHEBI:30616"/>
        <dbReference type="ChEBI" id="CHEBI:32682"/>
        <dbReference type="ChEBI" id="CHEBI:33019"/>
        <dbReference type="ChEBI" id="CHEBI:78442"/>
        <dbReference type="ChEBI" id="CHEBI:78513"/>
        <dbReference type="ChEBI" id="CHEBI:456215"/>
        <dbReference type="EC" id="6.1.1.19"/>
    </reaction>
</comment>
<dbReference type="HAMAP" id="MF_00123">
    <property type="entry name" value="Arg_tRNA_synth"/>
    <property type="match status" value="1"/>
</dbReference>
<dbReference type="Gene3D" id="3.30.1360.70">
    <property type="entry name" value="Arginyl tRNA synthetase N-terminal domain"/>
    <property type="match status" value="1"/>
</dbReference>